<proteinExistence type="predicted"/>
<name>A0A1H4AFC9_9BACT</name>
<dbReference type="Proteomes" id="UP000199041">
    <property type="component" value="Unassembled WGS sequence"/>
</dbReference>
<feature type="chain" id="PRO_5011731032" description="Glycoside hydrolase 123-like N-terminal domain-containing protein" evidence="1">
    <location>
        <begin position="23"/>
        <end position="1018"/>
    </location>
</feature>
<protein>
    <recommendedName>
        <fullName evidence="2">Glycoside hydrolase 123-like N-terminal domain-containing protein</fullName>
    </recommendedName>
</protein>
<reference evidence="3 4" key="1">
    <citation type="submission" date="2016-10" db="EMBL/GenBank/DDBJ databases">
        <authorList>
            <person name="de Groot N.N."/>
        </authorList>
    </citation>
    <scope>NUCLEOTIDE SEQUENCE [LARGE SCALE GENOMIC DNA]</scope>
    <source>
        <strain evidence="3 4">Vu-144</strain>
    </source>
</reference>
<feature type="signal peptide" evidence="1">
    <location>
        <begin position="1"/>
        <end position="22"/>
    </location>
</feature>
<dbReference type="Gene3D" id="3.20.20.80">
    <property type="entry name" value="Glycosidases"/>
    <property type="match status" value="1"/>
</dbReference>
<evidence type="ECO:0000313" key="3">
    <source>
        <dbReference type="EMBL" id="SEA34709.1"/>
    </source>
</evidence>
<dbReference type="SUPFAM" id="SSF51445">
    <property type="entry name" value="(Trans)glycosidases"/>
    <property type="match status" value="1"/>
</dbReference>
<dbReference type="AlphaFoldDB" id="A0A1H4AFC9"/>
<evidence type="ECO:0000259" key="2">
    <source>
        <dbReference type="Pfam" id="PF19543"/>
    </source>
</evidence>
<organism evidence="3 4">
    <name type="scientific">Arachidicoccus rhizosphaerae</name>
    <dbReference type="NCBI Taxonomy" id="551991"/>
    <lineage>
        <taxon>Bacteria</taxon>
        <taxon>Pseudomonadati</taxon>
        <taxon>Bacteroidota</taxon>
        <taxon>Chitinophagia</taxon>
        <taxon>Chitinophagales</taxon>
        <taxon>Chitinophagaceae</taxon>
        <taxon>Arachidicoccus</taxon>
    </lineage>
</organism>
<keyword evidence="1" id="KW-0732">Signal</keyword>
<evidence type="ECO:0000256" key="1">
    <source>
        <dbReference type="SAM" id="SignalP"/>
    </source>
</evidence>
<dbReference type="EMBL" id="FNQY01000014">
    <property type="protein sequence ID" value="SEA34709.1"/>
    <property type="molecule type" value="Genomic_DNA"/>
</dbReference>
<sequence>MQKLVLAGAFSLLATMAMGQYANSGSQKLKKAGSEIGNPGAVMDYRVSKSSWNPDSLGNHRILVQVSRQGAVARVDIPWRRRDEDPAAKGIIVVDGQTGQVIQNNLAADFTRSSGTVYFEPVSGPGSYYIYYMPYHLKGTYYPSTQYLAAGNQADAAWLQQAQRNKDMIKATAVSIESVDAFNQYGPMEVISTPKEAAALIAKNQGEAFLVFPEDRMHPIRMTRDLPYRWIQKGPSSTFKDTADRAENFAYQLGIYAHKQDLADVKVQFSDLTTSNGKTIARSAITCINNTGVNWIGQRESFTVNVPRGRVQSLWCTVAVPENAAPGLYKGTAKILTADAGSKTIQIQLEVKARLAKDHGVDEPWKQTRLAWLNSTLAEKNTVIAPYTPLKKTGNSIDLLGRELDVARTGFPAQIKSFFDSRMTSIVDSGRNLFTEPVHFHFNKADGKEVKFSSGAIDYTENSEGTVAWQVDNSSSELDMLVKGALEFDGFVNYTVKVTALKDVDFKNISLHLPMVPAATKYILGLGFEGQKTPGEVDWKWQVATKNQDGAWLGDVNAGLQYSLRDEHYVRPLNTNFYLQKPLLLPVSWGNEGKGGVKMGMKGAAYLVDNYTGARSLKKGDTLYFNFRLLITPFHTLDTKDHFANRYIHKYLNTDTAKALGATVINIHQGTPINPYINYPFIRTREMKAYIDSAHKDGMKVKIYNTVRELSNRAYELPALFSLGHEIYSAGKGGGYSWLREHLDQDYIAAWYTPEEKDAAIVNSGMSRWHNYYVEGMNWLTKNIGIDGVYLDDVAFDRDIMKRIKRVLTSDNHPGLIDLHSASQYDKADGYINSAMLYMELFPYLNRLWFGEKFDYENTSSDYYLTEMSGIPFGLMGEMLEHDGNPWRGMVYGMTDRLLWSESADPRPLWKEWDEFGIKDAAMIGYWATDNPVTTDNDKVLATVYQKKGKVLISIASWAPESTDIHLKIDWKALGLNPSSAILKAPAIDKFQQERSFDVNGAIPVAPSKGWLLELSAE</sequence>
<keyword evidence="4" id="KW-1185">Reference proteome</keyword>
<evidence type="ECO:0000313" key="4">
    <source>
        <dbReference type="Proteomes" id="UP000199041"/>
    </source>
</evidence>
<dbReference type="Pfam" id="PF19543">
    <property type="entry name" value="GH123_N"/>
    <property type="match status" value="1"/>
</dbReference>
<feature type="domain" description="Glycoside hydrolase 123-like N-terminal" evidence="2">
    <location>
        <begin position="51"/>
        <end position="1015"/>
    </location>
</feature>
<dbReference type="RefSeq" id="WP_244518902.1">
    <property type="nucleotide sequence ID" value="NZ_FNQY01000014.1"/>
</dbReference>
<dbReference type="InterPro" id="IPR017853">
    <property type="entry name" value="GH"/>
</dbReference>
<accession>A0A1H4AFC9</accession>
<dbReference type="InterPro" id="IPR045711">
    <property type="entry name" value="GH123-like_N"/>
</dbReference>
<gene>
    <name evidence="3" type="ORF">SAMN05192529_11493</name>
</gene>